<comment type="similarity">
    <text evidence="1 2">Belongs to the cytochrome P450 family.</text>
</comment>
<dbReference type="InterPro" id="IPR017972">
    <property type="entry name" value="Cyt_P450_CS"/>
</dbReference>
<dbReference type="InterPro" id="IPR002397">
    <property type="entry name" value="Cyt_P450_B"/>
</dbReference>
<keyword evidence="2" id="KW-0349">Heme</keyword>
<dbReference type="PANTHER" id="PTHR46696">
    <property type="entry name" value="P450, PUTATIVE (EUROFUNG)-RELATED"/>
    <property type="match status" value="1"/>
</dbReference>
<evidence type="ECO:0000313" key="4">
    <source>
        <dbReference type="Proteomes" id="UP001500280"/>
    </source>
</evidence>
<keyword evidence="2" id="KW-0560">Oxidoreductase</keyword>
<dbReference type="CDD" id="cd11030">
    <property type="entry name" value="CYP105-like"/>
    <property type="match status" value="1"/>
</dbReference>
<dbReference type="Pfam" id="PF00067">
    <property type="entry name" value="p450"/>
    <property type="match status" value="1"/>
</dbReference>
<keyword evidence="2" id="KW-0503">Monooxygenase</keyword>
<dbReference type="PRINTS" id="PR00385">
    <property type="entry name" value="P450"/>
</dbReference>
<evidence type="ECO:0000256" key="1">
    <source>
        <dbReference type="ARBA" id="ARBA00010617"/>
    </source>
</evidence>
<dbReference type="InterPro" id="IPR001128">
    <property type="entry name" value="Cyt_P450"/>
</dbReference>
<dbReference type="SUPFAM" id="SSF48264">
    <property type="entry name" value="Cytochrome P450"/>
    <property type="match status" value="1"/>
</dbReference>
<protein>
    <submittedName>
        <fullName evidence="3">Cytochrome P450</fullName>
    </submittedName>
</protein>
<evidence type="ECO:0000256" key="2">
    <source>
        <dbReference type="RuleBase" id="RU000461"/>
    </source>
</evidence>
<dbReference type="InterPro" id="IPR036396">
    <property type="entry name" value="Cyt_P450_sf"/>
</dbReference>
<dbReference type="RefSeq" id="WP_344162558.1">
    <property type="nucleotide sequence ID" value="NZ_BAAANF010000023.1"/>
</dbReference>
<sequence>MQQMPIERTCPFSPPPEYARLRAETPIAKVGLPRGEAWAISTHEGVRQMLTDPKFSSSRQNPKFPLLVDAPPPPDDFKPSLIVMDPPQHGPARRAVLGEFTLKRINAMRPRIQQIVDDCLDEMLSGPKPTDLVAALSLPVPSLVICDLLGVPYADHEFFQTNSHKMVGYSVDPHERMAAIGELRNYLDDLVSGKEAQPTDDLLGRQILKQREAGTADHDDLVGLAFLLLVAGHETSANMISLGTLALLENPEQLDVIRNDPSKTPGAVEELLRYFTIAESAALRVAVEDTEIGGTVIHAGEAVIGLTQAANRDPQVFDDPDTLNVERSARGHLAFGFGAHQCLGQNLARLELQIVFDALVSRVPGLALATSPDKLSFKNDASIYGLYELPVTW</sequence>
<dbReference type="PROSITE" id="PS00086">
    <property type="entry name" value="CYTOCHROME_P450"/>
    <property type="match status" value="1"/>
</dbReference>
<proteinExistence type="inferred from homology"/>
<keyword evidence="2" id="KW-0479">Metal-binding</keyword>
<keyword evidence="2" id="KW-0408">Iron</keyword>
<dbReference type="PANTHER" id="PTHR46696:SF1">
    <property type="entry name" value="CYTOCHROME P450 YJIB-RELATED"/>
    <property type="match status" value="1"/>
</dbReference>
<organism evidence="3 4">
    <name type="scientific">Kribbella yunnanensis</name>
    <dbReference type="NCBI Taxonomy" id="190194"/>
    <lineage>
        <taxon>Bacteria</taxon>
        <taxon>Bacillati</taxon>
        <taxon>Actinomycetota</taxon>
        <taxon>Actinomycetes</taxon>
        <taxon>Propionibacteriales</taxon>
        <taxon>Kribbellaceae</taxon>
        <taxon>Kribbella</taxon>
    </lineage>
</organism>
<accession>A0ABP4UWF2</accession>
<dbReference type="EMBL" id="BAAANF010000023">
    <property type="protein sequence ID" value="GAA1713306.1"/>
    <property type="molecule type" value="Genomic_DNA"/>
</dbReference>
<dbReference type="PRINTS" id="PR00359">
    <property type="entry name" value="BP450"/>
</dbReference>
<name>A0ABP4UWF2_9ACTN</name>
<evidence type="ECO:0000313" key="3">
    <source>
        <dbReference type="EMBL" id="GAA1713306.1"/>
    </source>
</evidence>
<dbReference type="Proteomes" id="UP001500280">
    <property type="component" value="Unassembled WGS sequence"/>
</dbReference>
<comment type="caution">
    <text evidence="3">The sequence shown here is derived from an EMBL/GenBank/DDBJ whole genome shotgun (WGS) entry which is preliminary data.</text>
</comment>
<gene>
    <name evidence="3" type="ORF">GCM10009745_71980</name>
</gene>
<dbReference type="Gene3D" id="1.10.630.10">
    <property type="entry name" value="Cytochrome P450"/>
    <property type="match status" value="1"/>
</dbReference>
<keyword evidence="4" id="KW-1185">Reference proteome</keyword>
<reference evidence="4" key="1">
    <citation type="journal article" date="2019" name="Int. J. Syst. Evol. Microbiol.">
        <title>The Global Catalogue of Microorganisms (GCM) 10K type strain sequencing project: providing services to taxonomists for standard genome sequencing and annotation.</title>
        <authorList>
            <consortium name="The Broad Institute Genomics Platform"/>
            <consortium name="The Broad Institute Genome Sequencing Center for Infectious Disease"/>
            <person name="Wu L."/>
            <person name="Ma J."/>
        </authorList>
    </citation>
    <scope>NUCLEOTIDE SEQUENCE [LARGE SCALE GENOMIC DNA]</scope>
    <source>
        <strain evidence="4">JCM 14307</strain>
    </source>
</reference>